<dbReference type="Proteomes" id="UP000000428">
    <property type="component" value="Chromosome"/>
</dbReference>
<reference evidence="3 4" key="3">
    <citation type="journal article" date="2014" name="J. Ind. Microbiol. Biotechnol.">
        <title>Genome mining of the Streptomyces avermitilis genome and development of genome-minimized hosts for heterologous expression of biosynthetic gene clusters.</title>
        <authorList>
            <person name="Ikeda H."/>
            <person name="Shin-ya K."/>
            <person name="Omura S."/>
        </authorList>
    </citation>
    <scope>NUCLEOTIDE SEQUENCE [LARGE SCALE GENOMIC DNA]</scope>
    <source>
        <strain evidence="4">ATCC 31267 / DSM 46492 / JCM 5070 / NBRC 14893 / NCIMB 12804 / NRRL 8165 / MA-4680</strain>
    </source>
</reference>
<evidence type="ECO:0000313" key="3">
    <source>
        <dbReference type="EMBL" id="BAC69552.1"/>
    </source>
</evidence>
<accession>Q82M19</accession>
<keyword evidence="2" id="KW-0812">Transmembrane</keyword>
<keyword evidence="2" id="KW-0472">Membrane</keyword>
<proteinExistence type="predicted"/>
<keyword evidence="4" id="KW-1185">Reference proteome</keyword>
<dbReference type="AlphaFoldDB" id="Q82M19"/>
<evidence type="ECO:0000256" key="1">
    <source>
        <dbReference type="SAM" id="Coils"/>
    </source>
</evidence>
<feature type="coiled-coil region" evidence="1">
    <location>
        <begin position="70"/>
        <end position="97"/>
    </location>
</feature>
<dbReference type="EMBL" id="BA000030">
    <property type="protein sequence ID" value="BAC69552.1"/>
    <property type="molecule type" value="Genomic_DNA"/>
</dbReference>
<keyword evidence="2" id="KW-1133">Transmembrane helix</keyword>
<reference evidence="3 4" key="1">
    <citation type="journal article" date="2001" name="Proc. Natl. Acad. Sci. U.S.A.">
        <title>Genome sequence of an industrial microorganism Streptomyces avermitilis: deducing the ability of producing secondary metabolites.</title>
        <authorList>
            <person name="Omura S."/>
            <person name="Ikeda H."/>
            <person name="Ishikawa J."/>
            <person name="Hanamoto A."/>
            <person name="Takahashi C."/>
            <person name="Shinose M."/>
            <person name="Takahashi Y."/>
            <person name="Horikawa H."/>
            <person name="Nakazawa H."/>
            <person name="Osonoe T."/>
            <person name="Kikuchi H."/>
            <person name="Shiba T."/>
            <person name="Sakaki Y."/>
            <person name="Hattori M."/>
        </authorList>
    </citation>
    <scope>NUCLEOTIDE SEQUENCE [LARGE SCALE GENOMIC DNA]</scope>
    <source>
        <strain evidence="4">ATCC 31267 / DSM 46492 / JCM 5070 / NBRC 14893 / NCIMB 12804 / NRRL 8165 / MA-4680</strain>
    </source>
</reference>
<dbReference type="KEGG" id="sma:SAVERM_1841"/>
<dbReference type="HOGENOM" id="CLU_162070_0_0_11"/>
<gene>
    <name evidence="3" type="ORF">SAVERM_1841</name>
</gene>
<feature type="transmembrane region" description="Helical" evidence="2">
    <location>
        <begin position="43"/>
        <end position="63"/>
    </location>
</feature>
<sequence length="126" mass="13428">MYSASRAHPHPRGLVTPGEFHRATSARPVVRVGGSYLDAGTTLLGSLVACAGVLGAAVVAYLGKRGENALNGFSSLTDKLQSERDRLERQVAERDSRIVELSTLHAADQSEIARLRLDVHRLGGAP</sequence>
<evidence type="ECO:0000313" key="4">
    <source>
        <dbReference type="Proteomes" id="UP000000428"/>
    </source>
</evidence>
<protein>
    <submittedName>
        <fullName evidence="3">Uncharacterized protein</fullName>
    </submittedName>
</protein>
<dbReference type="eggNOG" id="ENOG5031UAN">
    <property type="taxonomic scope" value="Bacteria"/>
</dbReference>
<organism evidence="3 4">
    <name type="scientific">Streptomyces avermitilis (strain ATCC 31267 / DSM 46492 / JCM 5070 / NBRC 14893 / NCIMB 12804 / NRRL 8165 / MA-4680)</name>
    <dbReference type="NCBI Taxonomy" id="227882"/>
    <lineage>
        <taxon>Bacteria</taxon>
        <taxon>Bacillati</taxon>
        <taxon>Actinomycetota</taxon>
        <taxon>Actinomycetes</taxon>
        <taxon>Kitasatosporales</taxon>
        <taxon>Streptomycetaceae</taxon>
        <taxon>Streptomyces</taxon>
    </lineage>
</organism>
<name>Q82M19_STRAW</name>
<reference evidence="3 4" key="2">
    <citation type="journal article" date="2003" name="Nat. Biotechnol.">
        <title>Complete genome sequence and comparative analysis of the industrial microorganism Streptomyces avermitilis.</title>
        <authorList>
            <person name="Ikeda H."/>
            <person name="Ishikawa J."/>
            <person name="Hanamoto A."/>
            <person name="Shinose M."/>
            <person name="Kikuchi H."/>
            <person name="Shiba T."/>
            <person name="Sakaki Y."/>
            <person name="Hattori M."/>
            <person name="Omura S."/>
        </authorList>
    </citation>
    <scope>NUCLEOTIDE SEQUENCE [LARGE SCALE GENOMIC DNA]</scope>
    <source>
        <strain evidence="4">ATCC 31267 / DSM 46492 / JCM 5070 / NBRC 14893 / NCIMB 12804 / NRRL 8165 / MA-4680</strain>
    </source>
</reference>
<keyword evidence="1" id="KW-0175">Coiled coil</keyword>
<evidence type="ECO:0000256" key="2">
    <source>
        <dbReference type="SAM" id="Phobius"/>
    </source>
</evidence>